<evidence type="ECO:0000256" key="1">
    <source>
        <dbReference type="SAM" id="MobiDB-lite"/>
    </source>
</evidence>
<protein>
    <submittedName>
        <fullName evidence="2">Uncharacterized protein</fullName>
    </submittedName>
</protein>
<name>A0ABU2SBP9_9ACTN</name>
<dbReference type="RefSeq" id="WP_311620551.1">
    <property type="nucleotide sequence ID" value="NZ_JAVREV010000019.1"/>
</dbReference>
<accession>A0ABU2SBP9</accession>
<keyword evidence="3" id="KW-1185">Reference proteome</keyword>
<sequence length="78" mass="8468">MPMLDKRRGGTPSRNDPGQGDRKDPHGVDGLEGPDGDAEIDHMSGRASLYRDDRQVRTSDMPVRFPLGSDSFGVAASR</sequence>
<feature type="compositionally biased region" description="Basic and acidic residues" evidence="1">
    <location>
        <begin position="39"/>
        <end position="57"/>
    </location>
</feature>
<dbReference type="EMBL" id="JAVREV010000019">
    <property type="protein sequence ID" value="MDT0446397.1"/>
    <property type="molecule type" value="Genomic_DNA"/>
</dbReference>
<feature type="compositionally biased region" description="Basic and acidic residues" evidence="1">
    <location>
        <begin position="19"/>
        <end position="29"/>
    </location>
</feature>
<evidence type="ECO:0000313" key="2">
    <source>
        <dbReference type="EMBL" id="MDT0446397.1"/>
    </source>
</evidence>
<proteinExistence type="predicted"/>
<reference evidence="3" key="1">
    <citation type="submission" date="2023-07" db="EMBL/GenBank/DDBJ databases">
        <title>30 novel species of actinomycetes from the DSMZ collection.</title>
        <authorList>
            <person name="Nouioui I."/>
        </authorList>
    </citation>
    <scope>NUCLEOTIDE SEQUENCE [LARGE SCALE GENOMIC DNA]</scope>
    <source>
        <strain evidence="3">DSM 41886</strain>
    </source>
</reference>
<dbReference type="Proteomes" id="UP001183615">
    <property type="component" value="Unassembled WGS sequence"/>
</dbReference>
<evidence type="ECO:0000313" key="3">
    <source>
        <dbReference type="Proteomes" id="UP001183615"/>
    </source>
</evidence>
<organism evidence="2 3">
    <name type="scientific">Streptomyces johnsoniae</name>
    <dbReference type="NCBI Taxonomy" id="3075532"/>
    <lineage>
        <taxon>Bacteria</taxon>
        <taxon>Bacillati</taxon>
        <taxon>Actinomycetota</taxon>
        <taxon>Actinomycetes</taxon>
        <taxon>Kitasatosporales</taxon>
        <taxon>Streptomycetaceae</taxon>
        <taxon>Streptomyces</taxon>
    </lineage>
</organism>
<feature type="region of interest" description="Disordered" evidence="1">
    <location>
        <begin position="1"/>
        <end position="78"/>
    </location>
</feature>
<comment type="caution">
    <text evidence="2">The sequence shown here is derived from an EMBL/GenBank/DDBJ whole genome shotgun (WGS) entry which is preliminary data.</text>
</comment>
<gene>
    <name evidence="2" type="ORF">RM779_27935</name>
</gene>